<accession>A0A840DG78</accession>
<gene>
    <name evidence="1" type="ORF">F5897_001044</name>
</gene>
<organism evidence="1 2">
    <name type="scientific">Canibacter oris</name>
    <dbReference type="NCBI Taxonomy" id="1365628"/>
    <lineage>
        <taxon>Bacteria</taxon>
        <taxon>Bacillati</taxon>
        <taxon>Actinomycetota</taxon>
        <taxon>Actinomycetes</taxon>
        <taxon>Micrococcales</taxon>
        <taxon>Microbacteriaceae</taxon>
        <taxon>Canibacter</taxon>
    </lineage>
</organism>
<keyword evidence="2" id="KW-1185">Reference proteome</keyword>
<dbReference type="AlphaFoldDB" id="A0A840DG78"/>
<protein>
    <submittedName>
        <fullName evidence="1">Uncharacterized protein</fullName>
    </submittedName>
</protein>
<evidence type="ECO:0000313" key="1">
    <source>
        <dbReference type="EMBL" id="MBB4071730.1"/>
    </source>
</evidence>
<name>A0A840DG78_9MICO</name>
<reference evidence="1 2" key="1">
    <citation type="submission" date="2020-08" db="EMBL/GenBank/DDBJ databases">
        <title>Sequencing the genomes of 1000 actinobacteria strains.</title>
        <authorList>
            <person name="Klenk H.-P."/>
        </authorList>
    </citation>
    <scope>NUCLEOTIDE SEQUENCE [LARGE SCALE GENOMIC DNA]</scope>
    <source>
        <strain evidence="1 2">DSM 27064</strain>
    </source>
</reference>
<proteinExistence type="predicted"/>
<dbReference type="EMBL" id="JACIFD010000009">
    <property type="protein sequence ID" value="MBB4071730.1"/>
    <property type="molecule type" value="Genomic_DNA"/>
</dbReference>
<evidence type="ECO:0000313" key="2">
    <source>
        <dbReference type="Proteomes" id="UP000571183"/>
    </source>
</evidence>
<dbReference type="RefSeq" id="WP_183304733.1">
    <property type="nucleotide sequence ID" value="NZ_JACIFD010000009.1"/>
</dbReference>
<sequence>MDFGAQLLSLAAQLRHAGITPEIIAEYGSRRHPVLPWRRVPHFRVLAECWRLGSFLLTPAGELWWSENSVRAARRERLGVVSDAQEARRDVAGWAFKSGIAERTQVNYHAVPLQNFLSTPETQPSPTPALVYAAGEVKVLWHASATVDQAPPLIHYLTERCELLLLRG</sequence>
<comment type="caution">
    <text evidence="1">The sequence shown here is derived from an EMBL/GenBank/DDBJ whole genome shotgun (WGS) entry which is preliminary data.</text>
</comment>
<dbReference type="Proteomes" id="UP000571183">
    <property type="component" value="Unassembled WGS sequence"/>
</dbReference>